<gene>
    <name evidence="1" type="ORF">PSAL00342_LOCUS3566</name>
</gene>
<name>A0A7S3UC22_9CHLO</name>
<dbReference type="SUPFAM" id="SSF53756">
    <property type="entry name" value="UDP-Glycosyltransferase/glycogen phosphorylase"/>
    <property type="match status" value="1"/>
</dbReference>
<dbReference type="InterPro" id="IPR019994">
    <property type="entry name" value="Lipid-A-disac_synthase-rel_put"/>
</dbReference>
<protein>
    <recommendedName>
        <fullName evidence="2">Lipid-A-disaccharide synthase</fullName>
    </recommendedName>
</protein>
<dbReference type="AlphaFoldDB" id="A0A7S3UC22"/>
<dbReference type="EMBL" id="HBIS01003936">
    <property type="protein sequence ID" value="CAE0609747.1"/>
    <property type="molecule type" value="Transcribed_RNA"/>
</dbReference>
<evidence type="ECO:0000313" key="1">
    <source>
        <dbReference type="EMBL" id="CAE0609747.1"/>
    </source>
</evidence>
<evidence type="ECO:0008006" key="2">
    <source>
        <dbReference type="Google" id="ProtNLM"/>
    </source>
</evidence>
<sequence>MRAFATQKPSPSGPRLRLLAVSNGHGEDAVAAAVLQAMKKHVQEKKGWLETKALPVVGRGKAYVRAGVALRGPLEPMPSGGFLKWDPKLWMDDLQAGLAGLTMKQMASIDAWKDETPGTVGEYDVMEGTETIPSVDWDGNAYKQAILAVGDVVPLFMAATAGGSTPFAFVGCAKSEFYERLPDGSFYEDPASLPSRLLSPTCTYLPHERALMMSEACRLIAPRDEMTAECLRDALPEQYRDRVVSLGNPMMDGVMDENLPGLNARLEKIPDQVAKVLVLPGTREGEVLRNWEKLLKAAKVAAQLCPRIICLCPHPPAWDIVPFEAAMRSQGWFMVDSHDGFTEFQLVGHEECTLLWFGGGFGNALRSADIALAMAGTATEQFVGLGKPVVTFPGEGPQFTEQFAKLQERLLGKGSLILCANPTQAGSAVVSVLQDAGFRDSCKENGRLRMGEEGAAARIASEIWNRFVDAQ</sequence>
<organism evidence="1">
    <name type="scientific">Picocystis salinarum</name>
    <dbReference type="NCBI Taxonomy" id="88271"/>
    <lineage>
        <taxon>Eukaryota</taxon>
        <taxon>Viridiplantae</taxon>
        <taxon>Chlorophyta</taxon>
        <taxon>Picocystophyceae</taxon>
        <taxon>Picocystales</taxon>
        <taxon>Picocystaceae</taxon>
        <taxon>Picocystis</taxon>
    </lineage>
</organism>
<dbReference type="NCBIfam" id="TIGR03492">
    <property type="entry name" value="lipid-A-disaccharide synthase-related protein"/>
    <property type="match status" value="1"/>
</dbReference>
<reference evidence="1" key="1">
    <citation type="submission" date="2021-01" db="EMBL/GenBank/DDBJ databases">
        <authorList>
            <person name="Corre E."/>
            <person name="Pelletier E."/>
            <person name="Niang G."/>
            <person name="Scheremetjew M."/>
            <person name="Finn R."/>
            <person name="Kale V."/>
            <person name="Holt S."/>
            <person name="Cochrane G."/>
            <person name="Meng A."/>
            <person name="Brown T."/>
            <person name="Cohen L."/>
        </authorList>
    </citation>
    <scope>NUCLEOTIDE SEQUENCE</scope>
    <source>
        <strain evidence="1">CCMP1897</strain>
    </source>
</reference>
<dbReference type="PANTHER" id="PTHR39517:SF1">
    <property type="entry name" value="LIPID-A-DISACCHARIDE SYNTHASE"/>
    <property type="match status" value="1"/>
</dbReference>
<proteinExistence type="predicted"/>
<accession>A0A7S3UC22</accession>
<dbReference type="PANTHER" id="PTHR39517">
    <property type="entry name" value="SLL0192 PROTEIN"/>
    <property type="match status" value="1"/>
</dbReference>